<sequence length="106" mass="11891">MITKLYAVTIVATFNNRLNAIGGPPPPTDIETYFEDASKHYSRNNVDVSAKEIRIGRTVVQQVWKDDVPMSHLKIYEDDSTHSIKDDAESSRKVQESLTSDSAHKA</sequence>
<evidence type="ECO:0000313" key="2">
    <source>
        <dbReference type="EMBL" id="KJA16686.1"/>
    </source>
</evidence>
<feature type="compositionally biased region" description="Basic and acidic residues" evidence="1">
    <location>
        <begin position="79"/>
        <end position="95"/>
    </location>
</feature>
<name>A0A0D2NJH8_HYPSF</name>
<proteinExistence type="predicted"/>
<evidence type="ECO:0000313" key="3">
    <source>
        <dbReference type="Proteomes" id="UP000054270"/>
    </source>
</evidence>
<evidence type="ECO:0000256" key="1">
    <source>
        <dbReference type="SAM" id="MobiDB-lite"/>
    </source>
</evidence>
<organism evidence="2 3">
    <name type="scientific">Hypholoma sublateritium (strain FD-334 SS-4)</name>
    <dbReference type="NCBI Taxonomy" id="945553"/>
    <lineage>
        <taxon>Eukaryota</taxon>
        <taxon>Fungi</taxon>
        <taxon>Dikarya</taxon>
        <taxon>Basidiomycota</taxon>
        <taxon>Agaricomycotina</taxon>
        <taxon>Agaricomycetes</taxon>
        <taxon>Agaricomycetidae</taxon>
        <taxon>Agaricales</taxon>
        <taxon>Agaricineae</taxon>
        <taxon>Strophariaceae</taxon>
        <taxon>Hypholoma</taxon>
    </lineage>
</organism>
<dbReference type="Proteomes" id="UP000054270">
    <property type="component" value="Unassembled WGS sequence"/>
</dbReference>
<dbReference type="EMBL" id="KN817617">
    <property type="protein sequence ID" value="KJA16686.1"/>
    <property type="molecule type" value="Genomic_DNA"/>
</dbReference>
<keyword evidence="3" id="KW-1185">Reference proteome</keyword>
<feature type="compositionally biased region" description="Polar residues" evidence="1">
    <location>
        <begin position="96"/>
        <end position="106"/>
    </location>
</feature>
<reference evidence="3" key="1">
    <citation type="submission" date="2014-04" db="EMBL/GenBank/DDBJ databases">
        <title>Evolutionary Origins and Diversification of the Mycorrhizal Mutualists.</title>
        <authorList>
            <consortium name="DOE Joint Genome Institute"/>
            <consortium name="Mycorrhizal Genomics Consortium"/>
            <person name="Kohler A."/>
            <person name="Kuo A."/>
            <person name="Nagy L.G."/>
            <person name="Floudas D."/>
            <person name="Copeland A."/>
            <person name="Barry K.W."/>
            <person name="Cichocki N."/>
            <person name="Veneault-Fourrey C."/>
            <person name="LaButti K."/>
            <person name="Lindquist E.A."/>
            <person name="Lipzen A."/>
            <person name="Lundell T."/>
            <person name="Morin E."/>
            <person name="Murat C."/>
            <person name="Riley R."/>
            <person name="Ohm R."/>
            <person name="Sun H."/>
            <person name="Tunlid A."/>
            <person name="Henrissat B."/>
            <person name="Grigoriev I.V."/>
            <person name="Hibbett D.S."/>
            <person name="Martin F."/>
        </authorList>
    </citation>
    <scope>NUCLEOTIDE SEQUENCE [LARGE SCALE GENOMIC DNA]</scope>
    <source>
        <strain evidence="3">FD-334 SS-4</strain>
    </source>
</reference>
<dbReference type="STRING" id="945553.A0A0D2NJH8"/>
<accession>A0A0D2NJH8</accession>
<dbReference type="AlphaFoldDB" id="A0A0D2NJH8"/>
<dbReference type="OrthoDB" id="10460337at2759"/>
<protein>
    <submittedName>
        <fullName evidence="2">Uncharacterized protein</fullName>
    </submittedName>
</protein>
<feature type="region of interest" description="Disordered" evidence="1">
    <location>
        <begin position="79"/>
        <end position="106"/>
    </location>
</feature>
<gene>
    <name evidence="2" type="ORF">HYPSUDRAFT_71239</name>
</gene>